<accession>A0A133VBG6</accession>
<dbReference type="GO" id="GO:0000049">
    <property type="term" value="F:tRNA binding"/>
    <property type="evidence" value="ECO:0007669"/>
    <property type="project" value="InterPro"/>
</dbReference>
<dbReference type="Pfam" id="PF18006">
    <property type="entry name" value="SepRS_C"/>
    <property type="match status" value="1"/>
</dbReference>
<dbReference type="InterPro" id="IPR041590">
    <property type="entry name" value="SepRS_C"/>
</dbReference>
<dbReference type="SUPFAM" id="SSF55681">
    <property type="entry name" value="Class II aaRS and biotin synthetases"/>
    <property type="match status" value="1"/>
</dbReference>
<dbReference type="AlphaFoldDB" id="A0A133VBG6"/>
<sequence length="526" mass="60098">MGFDIERVKRRAEEDFEQAWLDSKDMIKKKGKLLSLRKKGSSHPLFDLIQEIRQLLIELGFREVVVPTLIEKSEIFKQYGPQAPVILDRIFFLAALERPDIGISNEKISKIKKIVKGFDSVDGLQSVFRRYKTGKIEADDLSEVLMDELGVEEGQATAILSLFEEFQELEPVPTNMTLRSHTTAGWFFVLQEVQQREDLPIQLFTVGSKYRREQKLDRTHLCKSWTASLVVMTEKMSLEDGKRLTEKIMKELGFEEVDFNIKRATSKYYAPQTEFEVYVKHPETGEMIEVGDAGFYSPVTLARYGISNQVFNLGIGLERILMIREGEVDIRALVYPYQYRELEFSDNEVARTLEFEKEPKTNIGKKIAERIKKTAEDHKDEPSPCKFSAFKGKINDSEVLVQIVEPEKDTKLIGPAGFNEIYIYDGNVIGVPPEGWKEDEFLKKVREKGISTGITYMDAFAAQVASEIEEAVQKGKGEVKVRVPIARSLNDINLKLGKSARRYITNNKKRIDVRGPVFATAIVKID</sequence>
<dbReference type="EMBL" id="LHXZ01000004">
    <property type="protein sequence ID" value="KXB03755.1"/>
    <property type="molecule type" value="Genomic_DNA"/>
</dbReference>
<proteinExistence type="predicted"/>
<keyword evidence="8" id="KW-1185">Reference proteome</keyword>
<evidence type="ECO:0000256" key="1">
    <source>
        <dbReference type="ARBA" id="ARBA00022598"/>
    </source>
</evidence>
<keyword evidence="4" id="KW-0648">Protein biosynthesis</keyword>
<dbReference type="InterPro" id="IPR005246">
    <property type="entry name" value="O-Pseryl-tRNA(Cys)_ligase"/>
</dbReference>
<dbReference type="Proteomes" id="UP000070565">
    <property type="component" value="Unassembled WGS sequence"/>
</dbReference>
<evidence type="ECO:0000256" key="3">
    <source>
        <dbReference type="ARBA" id="ARBA00022840"/>
    </source>
</evidence>
<dbReference type="GO" id="GO:0006412">
    <property type="term" value="P:translation"/>
    <property type="evidence" value="ECO:0007669"/>
    <property type="project" value="UniProtKB-KW"/>
</dbReference>
<evidence type="ECO:0000259" key="6">
    <source>
        <dbReference type="PROSITE" id="PS50862"/>
    </source>
</evidence>
<name>A0A133VBG6_9EURY</name>
<evidence type="ECO:0000256" key="4">
    <source>
        <dbReference type="ARBA" id="ARBA00022917"/>
    </source>
</evidence>
<dbReference type="NCBIfam" id="TIGR00470">
    <property type="entry name" value="sepS"/>
    <property type="match status" value="1"/>
</dbReference>
<keyword evidence="2" id="KW-0547">Nucleotide-binding</keyword>
<keyword evidence="5" id="KW-0030">Aminoacyl-tRNA synthetase</keyword>
<evidence type="ECO:0000313" key="7">
    <source>
        <dbReference type="EMBL" id="KXB03755.1"/>
    </source>
</evidence>
<dbReference type="PROSITE" id="PS50862">
    <property type="entry name" value="AA_TRNA_LIGASE_II"/>
    <property type="match status" value="1"/>
</dbReference>
<dbReference type="GO" id="GO:0043039">
    <property type="term" value="P:tRNA aminoacylation"/>
    <property type="evidence" value="ECO:0007669"/>
    <property type="project" value="InterPro"/>
</dbReference>
<reference evidence="7 8" key="1">
    <citation type="journal article" date="2016" name="Sci. Rep.">
        <title>Metabolic traits of an uncultured archaeal lineage -MSBL1- from brine pools of the Red Sea.</title>
        <authorList>
            <person name="Mwirichia R."/>
            <person name="Alam I."/>
            <person name="Rashid M."/>
            <person name="Vinu M."/>
            <person name="Ba-Alawi W."/>
            <person name="Anthony Kamau A."/>
            <person name="Kamanda Ngugi D."/>
            <person name="Goker M."/>
            <person name="Klenk H.P."/>
            <person name="Bajic V."/>
            <person name="Stingl U."/>
        </authorList>
    </citation>
    <scope>NUCLEOTIDE SEQUENCE [LARGE SCALE GENOMIC DNA]</scope>
    <source>
        <strain evidence="7">SCGC-AAA261F19</strain>
    </source>
</reference>
<dbReference type="GO" id="GO:0005524">
    <property type="term" value="F:ATP binding"/>
    <property type="evidence" value="ECO:0007669"/>
    <property type="project" value="UniProtKB-KW"/>
</dbReference>
<dbReference type="InterPro" id="IPR006195">
    <property type="entry name" value="aa-tRNA-synth_II"/>
</dbReference>
<keyword evidence="3" id="KW-0067">ATP-binding</keyword>
<dbReference type="GO" id="GO:0004812">
    <property type="term" value="F:aminoacyl-tRNA ligase activity"/>
    <property type="evidence" value="ECO:0007669"/>
    <property type="project" value="UniProtKB-KW"/>
</dbReference>
<gene>
    <name evidence="7" type="ORF">AKJ45_00705</name>
</gene>
<dbReference type="InterPro" id="IPR002319">
    <property type="entry name" value="Phenylalanyl-tRNA_Synthase"/>
</dbReference>
<evidence type="ECO:0000256" key="5">
    <source>
        <dbReference type="ARBA" id="ARBA00023146"/>
    </source>
</evidence>
<dbReference type="Gene3D" id="3.30.930.10">
    <property type="entry name" value="Bira Bifunctional Protein, Domain 2"/>
    <property type="match status" value="1"/>
</dbReference>
<feature type="domain" description="Aminoacyl-transfer RNA synthetases class-II family profile" evidence="6">
    <location>
        <begin position="48"/>
        <end position="336"/>
    </location>
</feature>
<evidence type="ECO:0000256" key="2">
    <source>
        <dbReference type="ARBA" id="ARBA00022741"/>
    </source>
</evidence>
<comment type="caution">
    <text evidence="7">The sequence shown here is derived from an EMBL/GenBank/DDBJ whole genome shotgun (WGS) entry which is preliminary data.</text>
</comment>
<dbReference type="InterPro" id="IPR045864">
    <property type="entry name" value="aa-tRNA-synth_II/BPL/LPL"/>
</dbReference>
<evidence type="ECO:0000313" key="8">
    <source>
        <dbReference type="Proteomes" id="UP000070565"/>
    </source>
</evidence>
<dbReference type="Gene3D" id="6.20.250.20">
    <property type="match status" value="1"/>
</dbReference>
<organism evidence="7 8">
    <name type="scientific">candidate division MSBL1 archaeon SCGC-AAA261F19</name>
    <dbReference type="NCBI Taxonomy" id="1698275"/>
    <lineage>
        <taxon>Archaea</taxon>
        <taxon>Methanobacteriati</taxon>
        <taxon>Methanobacteriota</taxon>
        <taxon>candidate division MSBL1</taxon>
    </lineage>
</organism>
<dbReference type="Pfam" id="PF01409">
    <property type="entry name" value="tRNA-synt_2d"/>
    <property type="match status" value="1"/>
</dbReference>
<keyword evidence="1" id="KW-0436">Ligase</keyword>
<protein>
    <recommendedName>
        <fullName evidence="6">Aminoacyl-transfer RNA synthetases class-II family profile domain-containing protein</fullName>
    </recommendedName>
</protein>